<evidence type="ECO:0000313" key="1">
    <source>
        <dbReference type="EMBL" id="DAG00806.1"/>
    </source>
</evidence>
<organism evidence="1">
    <name type="scientific">Myoviridae sp. ctJ2i1</name>
    <dbReference type="NCBI Taxonomy" id="2825079"/>
    <lineage>
        <taxon>Viruses</taxon>
        <taxon>Duplodnaviria</taxon>
        <taxon>Heunggongvirae</taxon>
        <taxon>Uroviricota</taxon>
        <taxon>Caudoviricetes</taxon>
    </lineage>
</organism>
<protein>
    <submittedName>
        <fullName evidence="1">Uncharacterized protein</fullName>
    </submittedName>
</protein>
<reference evidence="1" key="1">
    <citation type="journal article" date="2021" name="Proc. Natl. Acad. Sci. U.S.A.">
        <title>A Catalog of Tens of Thousands of Viruses from Human Metagenomes Reveals Hidden Associations with Chronic Diseases.</title>
        <authorList>
            <person name="Tisza M.J."/>
            <person name="Buck C.B."/>
        </authorList>
    </citation>
    <scope>NUCLEOTIDE SEQUENCE</scope>
    <source>
        <strain evidence="1">CtJ2i1</strain>
    </source>
</reference>
<sequence>MKVKIEDKTFLKRFEVFRETNNNRFTMKRKKYRIRQYYTDEGSRYEVFSRGKQYFGSFRITESSQYMHSNDISEENMLLIIKGISDTIRLYRVPLKYDGYSCASYVEEAMDRLRFGDTNIHIGYHDVQFEVTRLNNPVGYIKTEARTNAINVYNMQMTLQYQYYDDGMYIFYHKILEKGKEHTLKIYYKFLIAMCSLIEYQYIICLTSIEKIPF</sequence>
<accession>A0A8S5V253</accession>
<proteinExistence type="predicted"/>
<name>A0A8S5V253_9CAUD</name>
<dbReference type="EMBL" id="BK016182">
    <property type="protein sequence ID" value="DAG00806.1"/>
    <property type="molecule type" value="Genomic_DNA"/>
</dbReference>